<accession>A0A914VEA4</accession>
<keyword evidence="1" id="KW-1185">Reference proteome</keyword>
<protein>
    <submittedName>
        <fullName evidence="2">Uncharacterized protein</fullName>
    </submittedName>
</protein>
<name>A0A914VEA4_9BILA</name>
<evidence type="ECO:0000313" key="1">
    <source>
        <dbReference type="Proteomes" id="UP000887566"/>
    </source>
</evidence>
<dbReference type="WBParaSite" id="PSAMB.scaffold18900size871.g37719.t1">
    <property type="protein sequence ID" value="PSAMB.scaffold18900size871.g37719.t1"/>
    <property type="gene ID" value="PSAMB.scaffold18900size871.g37719"/>
</dbReference>
<organism evidence="1 2">
    <name type="scientific">Plectus sambesii</name>
    <dbReference type="NCBI Taxonomy" id="2011161"/>
    <lineage>
        <taxon>Eukaryota</taxon>
        <taxon>Metazoa</taxon>
        <taxon>Ecdysozoa</taxon>
        <taxon>Nematoda</taxon>
        <taxon>Chromadorea</taxon>
        <taxon>Plectida</taxon>
        <taxon>Plectina</taxon>
        <taxon>Plectoidea</taxon>
        <taxon>Plectidae</taxon>
        <taxon>Plectus</taxon>
    </lineage>
</organism>
<reference evidence="2" key="1">
    <citation type="submission" date="2022-11" db="UniProtKB">
        <authorList>
            <consortium name="WormBaseParasite"/>
        </authorList>
    </citation>
    <scope>IDENTIFICATION</scope>
</reference>
<sequence length="176" mass="19664">MLSSVNNAELTNAYQPDGQIQALQYVDSHTKFSYQGECIRHQSDETSSFDRALHQYRPERRSTVPARRASRGSCVKRWWQDPGGGGSAGYSNEYRNNFTQSYGLAEPFDYSGQSVSVAVEFSVEWRAAQVNAMYNLPCVTKNSDGKALGKVDIRNERASSVYNGMCHVLFGLIVQS</sequence>
<proteinExistence type="predicted"/>
<dbReference type="Proteomes" id="UP000887566">
    <property type="component" value="Unplaced"/>
</dbReference>
<evidence type="ECO:0000313" key="2">
    <source>
        <dbReference type="WBParaSite" id="PSAMB.scaffold18900size871.g37719.t1"/>
    </source>
</evidence>
<dbReference type="AlphaFoldDB" id="A0A914VEA4"/>
<dbReference type="SUPFAM" id="SSF141739">
    <property type="entry name" value="MFPT repeat-like"/>
    <property type="match status" value="1"/>
</dbReference>